<feature type="region of interest" description="Disordered" evidence="3">
    <location>
        <begin position="1"/>
        <end position="31"/>
    </location>
</feature>
<reference evidence="7" key="2">
    <citation type="submission" date="2012-11" db="EMBL/GenBank/DDBJ databases">
        <authorList>
            <person name="Kuo A."/>
            <person name="Curtis B.A."/>
            <person name="Tanifuji G."/>
            <person name="Burki F."/>
            <person name="Gruber A."/>
            <person name="Irimia M."/>
            <person name="Maruyama S."/>
            <person name="Arias M.C."/>
            <person name="Ball S.G."/>
            <person name="Gile G.H."/>
            <person name="Hirakawa Y."/>
            <person name="Hopkins J.F."/>
            <person name="Rensing S.A."/>
            <person name="Schmutz J."/>
            <person name="Symeonidi A."/>
            <person name="Elias M."/>
            <person name="Eveleigh R.J."/>
            <person name="Herman E.K."/>
            <person name="Klute M.J."/>
            <person name="Nakayama T."/>
            <person name="Obornik M."/>
            <person name="Reyes-Prieto A."/>
            <person name="Armbrust E.V."/>
            <person name="Aves S.J."/>
            <person name="Beiko R.G."/>
            <person name="Coutinho P."/>
            <person name="Dacks J.B."/>
            <person name="Durnford D.G."/>
            <person name="Fast N.M."/>
            <person name="Green B.R."/>
            <person name="Grisdale C."/>
            <person name="Hempe F."/>
            <person name="Henrissat B."/>
            <person name="Hoppner M.P."/>
            <person name="Ishida K.-I."/>
            <person name="Kim E."/>
            <person name="Koreny L."/>
            <person name="Kroth P.G."/>
            <person name="Liu Y."/>
            <person name="Malik S.-B."/>
            <person name="Maier U.G."/>
            <person name="McRose D."/>
            <person name="Mock T."/>
            <person name="Neilson J.A."/>
            <person name="Onodera N.T."/>
            <person name="Poole A.M."/>
            <person name="Pritham E.J."/>
            <person name="Richards T.A."/>
            <person name="Rocap G."/>
            <person name="Roy S.W."/>
            <person name="Sarai C."/>
            <person name="Schaack S."/>
            <person name="Shirato S."/>
            <person name="Slamovits C.H."/>
            <person name="Spencer D.F."/>
            <person name="Suzuki S."/>
            <person name="Worden A.Z."/>
            <person name="Zauner S."/>
            <person name="Barry K."/>
            <person name="Bell C."/>
            <person name="Bharti A.K."/>
            <person name="Crow J.A."/>
            <person name="Grimwood J."/>
            <person name="Kramer R."/>
            <person name="Lindquist E."/>
            <person name="Lucas S."/>
            <person name="Salamov A."/>
            <person name="McFadden G.I."/>
            <person name="Lane C.E."/>
            <person name="Keeling P.J."/>
            <person name="Gray M.W."/>
            <person name="Grigoriev I.V."/>
            <person name="Archibald J.M."/>
        </authorList>
    </citation>
    <scope>NUCLEOTIDE SEQUENCE</scope>
    <source>
        <strain evidence="7">CCMP2712</strain>
    </source>
</reference>
<dbReference type="KEGG" id="gtt:GUITHDRAFT_114280"/>
<dbReference type="InterPro" id="IPR001091">
    <property type="entry name" value="RM_Methyltransferase"/>
</dbReference>
<evidence type="ECO:0000259" key="4">
    <source>
        <dbReference type="Pfam" id="PF01170"/>
    </source>
</evidence>
<accession>L1ITV8</accession>
<dbReference type="GO" id="GO:0043527">
    <property type="term" value="C:tRNA methyltransferase complex"/>
    <property type="evidence" value="ECO:0007669"/>
    <property type="project" value="UniProtKB-ARBA"/>
</dbReference>
<sequence length="414" mass="45486">MRDKDDNNATSGSAMTAVARDGARGSSGGRLEERRMQVRARMLLPCCISLELLRCVSGSHGHVSCFITSPHILKKSSSFLHPSSPCRRKDLQSWSEFRRFHVRGNQQITARKGKFPHVDGEYAKHFLKSYGGAIGDKGQRILILGKKPKWGELSEAEVRNTFGIPSGVTQMYEGNRFVWKSPAAVPTDTLEAMTCVRAQIAPLSAHHETVEDLIEEVGGWTLACDGWDLHVERLKTSSEQEGDGERRSRMEISAMFARCIVGAPNFDKPNLLFTLLESSKGYLLGLTTWSHNHAQRSLSEVEWSRRPCKFSSALPLLIAEAAVNIAGAREGDLLLDPCCGSGTILYAALERGLNAVGFEINPSMAMQARKNLETVGYATRGGGRESLLMPVTHVVSNLPFGKNLKVFAICGLRS</sequence>
<dbReference type="AlphaFoldDB" id="L1ITV8"/>
<dbReference type="EMBL" id="JH993038">
    <property type="protein sequence ID" value="EKX39552.1"/>
    <property type="molecule type" value="Genomic_DNA"/>
</dbReference>
<dbReference type="Proteomes" id="UP000011087">
    <property type="component" value="Unassembled WGS sequence"/>
</dbReference>
<evidence type="ECO:0000256" key="1">
    <source>
        <dbReference type="ARBA" id="ARBA00022603"/>
    </source>
</evidence>
<dbReference type="InterPro" id="IPR029063">
    <property type="entry name" value="SAM-dependent_MTases_sf"/>
</dbReference>
<keyword evidence="2" id="KW-0808">Transferase</keyword>
<organism evidence="5">
    <name type="scientific">Guillardia theta (strain CCMP2712)</name>
    <name type="common">Cryptophyte</name>
    <dbReference type="NCBI Taxonomy" id="905079"/>
    <lineage>
        <taxon>Eukaryota</taxon>
        <taxon>Cryptophyceae</taxon>
        <taxon>Pyrenomonadales</taxon>
        <taxon>Geminigeraceae</taxon>
        <taxon>Guillardia</taxon>
    </lineage>
</organism>
<protein>
    <recommendedName>
        <fullName evidence="4">Ribosomal RNA large subunit methyltransferase K/L-like methyltransferase domain-containing protein</fullName>
    </recommendedName>
</protein>
<evidence type="ECO:0000256" key="3">
    <source>
        <dbReference type="SAM" id="MobiDB-lite"/>
    </source>
</evidence>
<dbReference type="InterPro" id="IPR000241">
    <property type="entry name" value="RlmKL-like_Mtase"/>
</dbReference>
<dbReference type="GO" id="GO:0032259">
    <property type="term" value="P:methylation"/>
    <property type="evidence" value="ECO:0007669"/>
    <property type="project" value="UniProtKB-KW"/>
</dbReference>
<gene>
    <name evidence="5" type="ORF">GUITHDRAFT_114280</name>
</gene>
<dbReference type="SUPFAM" id="SSF53335">
    <property type="entry name" value="S-adenosyl-L-methionine-dependent methyltransferases"/>
    <property type="match status" value="1"/>
</dbReference>
<dbReference type="OrthoDB" id="66144at2759"/>
<evidence type="ECO:0000313" key="7">
    <source>
        <dbReference type="Proteomes" id="UP000011087"/>
    </source>
</evidence>
<dbReference type="EnsemblProtists" id="EKX39552">
    <property type="protein sequence ID" value="EKX39552"/>
    <property type="gene ID" value="GUITHDRAFT_114280"/>
</dbReference>
<dbReference type="eggNOG" id="ENOG502T2BM">
    <property type="taxonomic scope" value="Eukaryota"/>
</dbReference>
<keyword evidence="7" id="KW-1185">Reference proteome</keyword>
<dbReference type="GO" id="GO:0008170">
    <property type="term" value="F:N-methyltransferase activity"/>
    <property type="evidence" value="ECO:0007669"/>
    <property type="project" value="InterPro"/>
</dbReference>
<dbReference type="GeneID" id="17296329"/>
<reference evidence="5 7" key="1">
    <citation type="journal article" date="2012" name="Nature">
        <title>Algal genomes reveal evolutionary mosaicism and the fate of nucleomorphs.</title>
        <authorList>
            <consortium name="DOE Joint Genome Institute"/>
            <person name="Curtis B.A."/>
            <person name="Tanifuji G."/>
            <person name="Burki F."/>
            <person name="Gruber A."/>
            <person name="Irimia M."/>
            <person name="Maruyama S."/>
            <person name="Arias M.C."/>
            <person name="Ball S.G."/>
            <person name="Gile G.H."/>
            <person name="Hirakawa Y."/>
            <person name="Hopkins J.F."/>
            <person name="Kuo A."/>
            <person name="Rensing S.A."/>
            <person name="Schmutz J."/>
            <person name="Symeonidi A."/>
            <person name="Elias M."/>
            <person name="Eveleigh R.J."/>
            <person name="Herman E.K."/>
            <person name="Klute M.J."/>
            <person name="Nakayama T."/>
            <person name="Obornik M."/>
            <person name="Reyes-Prieto A."/>
            <person name="Armbrust E.V."/>
            <person name="Aves S.J."/>
            <person name="Beiko R.G."/>
            <person name="Coutinho P."/>
            <person name="Dacks J.B."/>
            <person name="Durnford D.G."/>
            <person name="Fast N.M."/>
            <person name="Green B.R."/>
            <person name="Grisdale C.J."/>
            <person name="Hempel F."/>
            <person name="Henrissat B."/>
            <person name="Hoppner M.P."/>
            <person name="Ishida K."/>
            <person name="Kim E."/>
            <person name="Koreny L."/>
            <person name="Kroth P.G."/>
            <person name="Liu Y."/>
            <person name="Malik S.B."/>
            <person name="Maier U.G."/>
            <person name="McRose D."/>
            <person name="Mock T."/>
            <person name="Neilson J.A."/>
            <person name="Onodera N.T."/>
            <person name="Poole A.M."/>
            <person name="Pritham E.J."/>
            <person name="Richards T.A."/>
            <person name="Rocap G."/>
            <person name="Roy S.W."/>
            <person name="Sarai C."/>
            <person name="Schaack S."/>
            <person name="Shirato S."/>
            <person name="Slamovits C.H."/>
            <person name="Spencer D.F."/>
            <person name="Suzuki S."/>
            <person name="Worden A.Z."/>
            <person name="Zauner S."/>
            <person name="Barry K."/>
            <person name="Bell C."/>
            <person name="Bharti A.K."/>
            <person name="Crow J.A."/>
            <person name="Grimwood J."/>
            <person name="Kramer R."/>
            <person name="Lindquist E."/>
            <person name="Lucas S."/>
            <person name="Salamov A."/>
            <person name="McFadden G.I."/>
            <person name="Lane C.E."/>
            <person name="Keeling P.J."/>
            <person name="Gray M.W."/>
            <person name="Grigoriev I.V."/>
            <person name="Archibald J.M."/>
        </authorList>
    </citation>
    <scope>NUCLEOTIDE SEQUENCE</scope>
    <source>
        <strain evidence="5 7">CCMP2712</strain>
    </source>
</reference>
<dbReference type="Gene3D" id="3.40.50.150">
    <property type="entry name" value="Vaccinia Virus protein VP39"/>
    <property type="match status" value="1"/>
</dbReference>
<dbReference type="GO" id="GO:0003677">
    <property type="term" value="F:DNA binding"/>
    <property type="evidence" value="ECO:0007669"/>
    <property type="project" value="InterPro"/>
</dbReference>
<dbReference type="PRINTS" id="PR00508">
    <property type="entry name" value="S21N4MTFRASE"/>
</dbReference>
<dbReference type="HOGENOM" id="CLU_664724_0_0_1"/>
<reference evidence="6" key="3">
    <citation type="submission" date="2016-03" db="UniProtKB">
        <authorList>
            <consortium name="EnsemblProtists"/>
        </authorList>
    </citation>
    <scope>IDENTIFICATION</scope>
</reference>
<evidence type="ECO:0000256" key="2">
    <source>
        <dbReference type="ARBA" id="ARBA00022679"/>
    </source>
</evidence>
<dbReference type="PaxDb" id="55529-EKX39552"/>
<keyword evidence="1" id="KW-0489">Methyltransferase</keyword>
<name>L1ITV8_GUITC</name>
<evidence type="ECO:0000313" key="6">
    <source>
        <dbReference type="EnsemblProtists" id="EKX39552"/>
    </source>
</evidence>
<dbReference type="CDD" id="cd02440">
    <property type="entry name" value="AdoMet_MTases"/>
    <property type="match status" value="1"/>
</dbReference>
<feature type="domain" description="Ribosomal RNA large subunit methyltransferase K/L-like methyltransferase" evidence="4">
    <location>
        <begin position="305"/>
        <end position="404"/>
    </location>
</feature>
<dbReference type="Pfam" id="PF01170">
    <property type="entry name" value="UPF0020"/>
    <property type="match status" value="1"/>
</dbReference>
<dbReference type="RefSeq" id="XP_005826532.1">
    <property type="nucleotide sequence ID" value="XM_005826475.1"/>
</dbReference>
<proteinExistence type="predicted"/>
<evidence type="ECO:0000313" key="5">
    <source>
        <dbReference type="EMBL" id="EKX39552.1"/>
    </source>
</evidence>